<dbReference type="EMBL" id="MKHE01000029">
    <property type="protein sequence ID" value="OWK01123.1"/>
    <property type="molecule type" value="Genomic_DNA"/>
</dbReference>
<evidence type="ECO:0000256" key="1">
    <source>
        <dbReference type="SAM" id="MobiDB-lite"/>
    </source>
</evidence>
<feature type="non-terminal residue" evidence="2">
    <location>
        <position position="1"/>
    </location>
</feature>
<evidence type="ECO:0000313" key="3">
    <source>
        <dbReference type="Proteomes" id="UP000242450"/>
    </source>
</evidence>
<keyword evidence="3" id="KW-1185">Reference proteome</keyword>
<feature type="region of interest" description="Disordered" evidence="1">
    <location>
        <begin position="65"/>
        <end position="85"/>
    </location>
</feature>
<sequence length="154" mass="17064">KREEGKGGEDDILTSERCSSLVPLGDGGTARIPGPAGRVTNECLHTEDWRNQEMLQVMDWQMQRALDAPIPSSDETEKPQKKGALPGTLRVVSLYRLAETGEVDVHAHRPWRDAPPGAFARAGTLSWTHSWAQSGTWTIPRFRPQYDGAKSWAS</sequence>
<evidence type="ECO:0000313" key="2">
    <source>
        <dbReference type="EMBL" id="OWK01123.1"/>
    </source>
</evidence>
<reference evidence="2 3" key="1">
    <citation type="journal article" date="2018" name="Mol. Genet. Genomics">
        <title>The red deer Cervus elaphus genome CerEla1.0: sequencing, annotating, genes, and chromosomes.</title>
        <authorList>
            <person name="Bana N.A."/>
            <person name="Nyiri A."/>
            <person name="Nagy J."/>
            <person name="Frank K."/>
            <person name="Nagy T."/>
            <person name="Steger V."/>
            <person name="Schiller M."/>
            <person name="Lakatos P."/>
            <person name="Sugar L."/>
            <person name="Horn P."/>
            <person name="Barta E."/>
            <person name="Orosz L."/>
        </authorList>
    </citation>
    <scope>NUCLEOTIDE SEQUENCE [LARGE SCALE GENOMIC DNA]</scope>
    <source>
        <strain evidence="2">Hungarian</strain>
    </source>
</reference>
<dbReference type="AlphaFoldDB" id="A0A212C567"/>
<feature type="region of interest" description="Disordered" evidence="1">
    <location>
        <begin position="1"/>
        <end position="38"/>
    </location>
</feature>
<organism evidence="2 3">
    <name type="scientific">Cervus elaphus hippelaphus</name>
    <name type="common">European red deer</name>
    <dbReference type="NCBI Taxonomy" id="46360"/>
    <lineage>
        <taxon>Eukaryota</taxon>
        <taxon>Metazoa</taxon>
        <taxon>Chordata</taxon>
        <taxon>Craniata</taxon>
        <taxon>Vertebrata</taxon>
        <taxon>Euteleostomi</taxon>
        <taxon>Mammalia</taxon>
        <taxon>Eutheria</taxon>
        <taxon>Laurasiatheria</taxon>
        <taxon>Artiodactyla</taxon>
        <taxon>Ruminantia</taxon>
        <taxon>Pecora</taxon>
        <taxon>Cervidae</taxon>
        <taxon>Cervinae</taxon>
        <taxon>Cervus</taxon>
    </lineage>
</organism>
<accession>A0A212C567</accession>
<name>A0A212C567_CEREH</name>
<gene>
    <name evidence="2" type="ORF">Celaphus_00018343</name>
</gene>
<dbReference type="Proteomes" id="UP000242450">
    <property type="component" value="Chromosome 29"/>
</dbReference>
<protein>
    <submittedName>
        <fullName evidence="2">Uncharacterized protein</fullName>
    </submittedName>
</protein>
<proteinExistence type="predicted"/>
<comment type="caution">
    <text evidence="2">The sequence shown here is derived from an EMBL/GenBank/DDBJ whole genome shotgun (WGS) entry which is preliminary data.</text>
</comment>